<keyword evidence="2" id="KW-0031">Aminopeptidase</keyword>
<dbReference type="Proteomes" id="UP000004080">
    <property type="component" value="Unassembled WGS sequence"/>
</dbReference>
<evidence type="ECO:0000313" key="9">
    <source>
        <dbReference type="EMBL" id="EIT87118.1"/>
    </source>
</evidence>
<dbReference type="PANTHER" id="PTHR32481">
    <property type="entry name" value="AMINOPEPTIDASE"/>
    <property type="match status" value="1"/>
</dbReference>
<organism evidence="9 10">
    <name type="scientific">Fictibacillus macauensis ZFHKF-1</name>
    <dbReference type="NCBI Taxonomy" id="1196324"/>
    <lineage>
        <taxon>Bacteria</taxon>
        <taxon>Bacillati</taxon>
        <taxon>Bacillota</taxon>
        <taxon>Bacilli</taxon>
        <taxon>Bacillales</taxon>
        <taxon>Fictibacillaceae</taxon>
        <taxon>Fictibacillus</taxon>
    </lineage>
</organism>
<dbReference type="PATRIC" id="fig|1196324.3.peg.536"/>
<keyword evidence="10" id="KW-1185">Reference proteome</keyword>
<dbReference type="GO" id="GO:0004177">
    <property type="term" value="F:aminopeptidase activity"/>
    <property type="evidence" value="ECO:0007669"/>
    <property type="project" value="UniProtKB-UniRule"/>
</dbReference>
<dbReference type="GO" id="GO:0046872">
    <property type="term" value="F:metal ion binding"/>
    <property type="evidence" value="ECO:0007669"/>
    <property type="project" value="UniProtKB-UniRule"/>
</dbReference>
<accession>I8UJW9</accession>
<feature type="active site" description="Proton acceptor" evidence="7">
    <location>
        <position position="207"/>
    </location>
</feature>
<keyword evidence="4 8" id="KW-0479">Metal-binding</keyword>
<keyword evidence="3" id="KW-0645">Protease</keyword>
<dbReference type="eggNOG" id="COG1363">
    <property type="taxonomic scope" value="Bacteria"/>
</dbReference>
<evidence type="ECO:0000256" key="5">
    <source>
        <dbReference type="ARBA" id="ARBA00022801"/>
    </source>
</evidence>
<feature type="binding site" evidence="8">
    <location>
        <position position="208"/>
    </location>
    <ligand>
        <name>Zn(2+)</name>
        <dbReference type="ChEBI" id="CHEBI:29105"/>
        <label>2</label>
    </ligand>
</feature>
<dbReference type="PANTHER" id="PTHR32481:SF0">
    <property type="entry name" value="AMINOPEPTIDASE YPDE-RELATED"/>
    <property type="match status" value="1"/>
</dbReference>
<dbReference type="SUPFAM" id="SSF101821">
    <property type="entry name" value="Aminopeptidase/glucanase lid domain"/>
    <property type="match status" value="1"/>
</dbReference>
<comment type="caution">
    <text evidence="9">The sequence shown here is derived from an EMBL/GenBank/DDBJ whole genome shotgun (WGS) entry which is preliminary data.</text>
</comment>
<sequence>MKLLKELTEANGAPGYEGAIRKIMKREMEQAKATIVTDHIGSVFAQKIGDENGPKVMLAGHLDEVAFMVSEITNNGYLRFVPLGGWWDQVLLSQRVHVMAKTKTYTGVIGSKPPHILRPEERNKVYPMREMFIDIGAHSDQEVEEWGVRVGDPIMPICPFEILPDGDTILAKALDNRVGCYLALSVLANLQKCDHPNVVFCGATVQEEVGLRGAATAPSIIEPEVAIAMDVGIAQDGPSDNGNKAKLGSGPLITFLDSSMIPHIGLRDFVIEVANAEQIPYQVDVLLGGGTDAGRFHLFKKGVPSLVVGVAARYIHSHVSMISKRDLEQASALLTAVVKRLNKKETSSFIDF</sequence>
<dbReference type="AlphaFoldDB" id="I8UJW9"/>
<dbReference type="Pfam" id="PF05343">
    <property type="entry name" value="Peptidase_M42"/>
    <property type="match status" value="1"/>
</dbReference>
<comment type="similarity">
    <text evidence="1 6">Belongs to the peptidase M42 family.</text>
</comment>
<proteinExistence type="inferred from homology"/>
<evidence type="ECO:0000256" key="2">
    <source>
        <dbReference type="ARBA" id="ARBA00022438"/>
    </source>
</evidence>
<dbReference type="Gene3D" id="2.40.30.40">
    <property type="entry name" value="Peptidase M42, domain 2"/>
    <property type="match status" value="1"/>
</dbReference>
<feature type="binding site" evidence="8">
    <location>
        <position position="175"/>
    </location>
    <ligand>
        <name>Zn(2+)</name>
        <dbReference type="ChEBI" id="CHEBI:29105"/>
        <label>1</label>
    </ligand>
</feature>
<evidence type="ECO:0000256" key="3">
    <source>
        <dbReference type="ARBA" id="ARBA00022670"/>
    </source>
</evidence>
<feature type="binding site" evidence="8">
    <location>
        <position position="61"/>
    </location>
    <ligand>
        <name>Zn(2+)</name>
        <dbReference type="ChEBI" id="CHEBI:29105"/>
        <label>1</label>
    </ligand>
</feature>
<dbReference type="GO" id="GO:0006508">
    <property type="term" value="P:proteolysis"/>
    <property type="evidence" value="ECO:0007669"/>
    <property type="project" value="UniProtKB-KW"/>
</dbReference>
<dbReference type="InterPro" id="IPR023367">
    <property type="entry name" value="Peptidase_M42_dom2"/>
</dbReference>
<dbReference type="InterPro" id="IPR051464">
    <property type="entry name" value="Peptidase_M42_aminopept"/>
</dbReference>
<evidence type="ECO:0000256" key="8">
    <source>
        <dbReference type="PIRSR" id="PIRSR001123-2"/>
    </source>
</evidence>
<evidence type="ECO:0000256" key="4">
    <source>
        <dbReference type="ARBA" id="ARBA00022723"/>
    </source>
</evidence>
<evidence type="ECO:0000256" key="1">
    <source>
        <dbReference type="ARBA" id="ARBA00006272"/>
    </source>
</evidence>
<dbReference type="STRING" id="1196324.A374_02654"/>
<reference evidence="9 10" key="1">
    <citation type="journal article" date="2012" name="J. Bacteriol.">
        <title>Genome of Bacillus macauensis ZFHKF-1, a Long-Chain-Forming Bacterium.</title>
        <authorList>
            <person name="Cai L."/>
            <person name="Zhang T."/>
        </authorList>
    </citation>
    <scope>NUCLEOTIDE SEQUENCE [LARGE SCALE GENOMIC DNA]</scope>
    <source>
        <strain evidence="9 10">ZFHKF-1</strain>
    </source>
</reference>
<comment type="cofactor">
    <cofactor evidence="8">
        <name>a divalent metal cation</name>
        <dbReference type="ChEBI" id="CHEBI:60240"/>
    </cofactor>
    <text evidence="8">Binds 2 divalent metal cations per subunit.</text>
</comment>
<gene>
    <name evidence="9" type="ORF">A374_02654</name>
</gene>
<dbReference type="EMBL" id="AKKV01000019">
    <property type="protein sequence ID" value="EIT87118.1"/>
    <property type="molecule type" value="Genomic_DNA"/>
</dbReference>
<protein>
    <submittedName>
        <fullName evidence="9">Endo-1,4-beta-glucanase</fullName>
    </submittedName>
</protein>
<evidence type="ECO:0000256" key="6">
    <source>
        <dbReference type="PIRNR" id="PIRNR001123"/>
    </source>
</evidence>
<feature type="binding site" evidence="8">
    <location>
        <position position="175"/>
    </location>
    <ligand>
        <name>Zn(2+)</name>
        <dbReference type="ChEBI" id="CHEBI:29105"/>
        <label>2</label>
    </ligand>
</feature>
<feature type="binding site" evidence="8">
    <location>
        <position position="316"/>
    </location>
    <ligand>
        <name>Zn(2+)</name>
        <dbReference type="ChEBI" id="CHEBI:29105"/>
        <label>2</label>
    </ligand>
</feature>
<keyword evidence="5" id="KW-0378">Hydrolase</keyword>
<name>I8UJW9_9BACL</name>
<dbReference type="Gene3D" id="3.40.630.10">
    <property type="entry name" value="Zn peptidases"/>
    <property type="match status" value="1"/>
</dbReference>
<dbReference type="SUPFAM" id="SSF53187">
    <property type="entry name" value="Zn-dependent exopeptidases"/>
    <property type="match status" value="1"/>
</dbReference>
<dbReference type="OrthoDB" id="9772053at2"/>
<dbReference type="RefSeq" id="WP_007200630.1">
    <property type="nucleotide sequence ID" value="NZ_AKKV01000019.1"/>
</dbReference>
<evidence type="ECO:0000313" key="10">
    <source>
        <dbReference type="Proteomes" id="UP000004080"/>
    </source>
</evidence>
<dbReference type="CDD" id="cd05656">
    <property type="entry name" value="M42_Frv"/>
    <property type="match status" value="1"/>
</dbReference>
<dbReference type="PIRSF" id="PIRSF001123">
    <property type="entry name" value="PepA_GA"/>
    <property type="match status" value="1"/>
</dbReference>
<evidence type="ECO:0000256" key="7">
    <source>
        <dbReference type="PIRSR" id="PIRSR001123-1"/>
    </source>
</evidence>
<feature type="binding site" evidence="8">
    <location>
        <position position="230"/>
    </location>
    <ligand>
        <name>Zn(2+)</name>
        <dbReference type="ChEBI" id="CHEBI:29105"/>
        <label>1</label>
    </ligand>
</feature>
<dbReference type="InterPro" id="IPR008007">
    <property type="entry name" value="Peptidase_M42"/>
</dbReference>